<keyword evidence="1" id="KW-0472">Membrane</keyword>
<keyword evidence="1" id="KW-0812">Transmembrane</keyword>
<organism evidence="2 3">
    <name type="scientific">Peribacillus simplex</name>
    <dbReference type="NCBI Taxonomy" id="1478"/>
    <lineage>
        <taxon>Bacteria</taxon>
        <taxon>Bacillati</taxon>
        <taxon>Bacillota</taxon>
        <taxon>Bacilli</taxon>
        <taxon>Bacillales</taxon>
        <taxon>Bacillaceae</taxon>
        <taxon>Peribacillus</taxon>
    </lineage>
</organism>
<comment type="caution">
    <text evidence="2">The sequence shown here is derived from an EMBL/GenBank/DDBJ whole genome shotgun (WGS) entry which is preliminary data.</text>
</comment>
<dbReference type="Proteomes" id="UP001178277">
    <property type="component" value="Unassembled WGS sequence"/>
</dbReference>
<feature type="transmembrane region" description="Helical" evidence="1">
    <location>
        <begin position="33"/>
        <end position="53"/>
    </location>
</feature>
<sequence>MDNTKKPLYIYGSFLLISWGLSFIIHQNTYTRYEIIEGMVFICLATIIYFILVHLNYRSELGKKIVFGILILIFIISCIGFYFSL</sequence>
<feature type="transmembrane region" description="Helical" evidence="1">
    <location>
        <begin position="7"/>
        <end position="27"/>
    </location>
</feature>
<evidence type="ECO:0000313" key="2">
    <source>
        <dbReference type="EMBL" id="MDP1420395.1"/>
    </source>
</evidence>
<accession>A0AA90P2E9</accession>
<reference evidence="2" key="1">
    <citation type="submission" date="2023-07" db="EMBL/GenBank/DDBJ databases">
        <title>Murine gut Bacillus species.</title>
        <authorList>
            <person name="Gutman E."/>
            <person name="Hashuel R."/>
            <person name="Litvak Y."/>
        </authorList>
    </citation>
    <scope>NUCLEOTIDE SEQUENCE</scope>
    <source>
        <strain evidence="2">RU283</strain>
    </source>
</reference>
<feature type="transmembrane region" description="Helical" evidence="1">
    <location>
        <begin position="65"/>
        <end position="83"/>
    </location>
</feature>
<evidence type="ECO:0000256" key="1">
    <source>
        <dbReference type="SAM" id="Phobius"/>
    </source>
</evidence>
<dbReference type="RefSeq" id="WP_305161557.1">
    <property type="nucleotide sequence ID" value="NZ_JAUUTP010000022.1"/>
</dbReference>
<proteinExistence type="predicted"/>
<keyword evidence="1" id="KW-1133">Transmembrane helix</keyword>
<evidence type="ECO:0000313" key="3">
    <source>
        <dbReference type="Proteomes" id="UP001178277"/>
    </source>
</evidence>
<dbReference type="AlphaFoldDB" id="A0AA90P2E9"/>
<dbReference type="EMBL" id="JAUUTP010000022">
    <property type="protein sequence ID" value="MDP1420395.1"/>
    <property type="molecule type" value="Genomic_DNA"/>
</dbReference>
<gene>
    <name evidence="2" type="ORF">Q8G35_18910</name>
</gene>
<name>A0AA90P2E9_9BACI</name>
<protein>
    <submittedName>
        <fullName evidence="2">Uncharacterized protein</fullName>
    </submittedName>
</protein>